<dbReference type="OrthoDB" id="3261436at2759"/>
<dbReference type="PANTHER" id="PTHR33096">
    <property type="entry name" value="CXC2 DOMAIN-CONTAINING PROTEIN"/>
    <property type="match status" value="1"/>
</dbReference>
<dbReference type="InterPro" id="IPR040521">
    <property type="entry name" value="KDZ"/>
</dbReference>
<evidence type="ECO:0000259" key="2">
    <source>
        <dbReference type="Pfam" id="PF18803"/>
    </source>
</evidence>
<dbReference type="Pfam" id="PF18803">
    <property type="entry name" value="CxC2"/>
    <property type="match status" value="1"/>
</dbReference>
<dbReference type="RefSeq" id="XP_041298008.1">
    <property type="nucleotide sequence ID" value="XM_041439569.1"/>
</dbReference>
<feature type="domain" description="CxC2-like cysteine cluster KDZ transposase-associated" evidence="2">
    <location>
        <begin position="178"/>
        <end position="285"/>
    </location>
</feature>
<comment type="caution">
    <text evidence="3">The sequence shown here is derived from an EMBL/GenBank/DDBJ whole genome shotgun (WGS) entry which is preliminary data.</text>
</comment>
<dbReference type="Proteomes" id="UP000823399">
    <property type="component" value="Unassembled WGS sequence"/>
</dbReference>
<protein>
    <recommendedName>
        <fullName evidence="2">CxC2-like cysteine cluster KDZ transposase-associated domain-containing protein</fullName>
    </recommendedName>
</protein>
<dbReference type="PANTHER" id="PTHR33096:SF1">
    <property type="entry name" value="CXC1-LIKE CYSTEINE CLUSTER ASSOCIATED WITH KDZ TRANSPOSASES DOMAIN-CONTAINING PROTEIN"/>
    <property type="match status" value="1"/>
</dbReference>
<feature type="region of interest" description="Disordered" evidence="1">
    <location>
        <begin position="781"/>
        <end position="800"/>
    </location>
</feature>
<organism evidence="3 4">
    <name type="scientific">Suillus discolor</name>
    <dbReference type="NCBI Taxonomy" id="1912936"/>
    <lineage>
        <taxon>Eukaryota</taxon>
        <taxon>Fungi</taxon>
        <taxon>Dikarya</taxon>
        <taxon>Basidiomycota</taxon>
        <taxon>Agaricomycotina</taxon>
        <taxon>Agaricomycetes</taxon>
        <taxon>Agaricomycetidae</taxon>
        <taxon>Boletales</taxon>
        <taxon>Suillineae</taxon>
        <taxon>Suillaceae</taxon>
        <taxon>Suillus</taxon>
    </lineage>
</organism>
<dbReference type="Pfam" id="PF18758">
    <property type="entry name" value="KDZ"/>
    <property type="match status" value="1"/>
</dbReference>
<name>A0A9P7FHD5_9AGAM</name>
<proteinExistence type="predicted"/>
<dbReference type="EMBL" id="JABBWM010000005">
    <property type="protein sequence ID" value="KAG2117119.1"/>
    <property type="molecule type" value="Genomic_DNA"/>
</dbReference>
<sequence length="1001" mass="113359">MAGGRPSKKPKLVRHTISTDSAAAHVHRHQIFALQRDGEFALRTSYLPANPLAISDSVVKSSESHSDDTFNPWNKVEFEAVQNEPTISEEAIRGKQIRQDELTFWLEERHAYLDEFIRLEGRGGESQCRCGVLSAQFRCEDCFSVELACRDCIVQSHYHAPLHRIKQWKDDFFHAVSLKSLGLCVQLGHRPGEECNNRRAAYDDDFVVIDIHGIHEIKLDYCGCGHAPSRYKQLLHLRWFPATTIDPRTAATFAVLEFFHLLSFESKVSAYEFYHSLTRRTDNVGTEPIHDRYSVFLRIISEWRHLKVLKRSGRGHDPAGIEATQEGELAVLCPACPQPGKNLPEDWQSAPPSERWLYALFLAIDANFRLKRRLVSTDSKDPGLSRGWGYFVKEGKYKAHINMSNEVVQEKSTCVSHNAVNMADTKTSKGLAATGVGTVDCARHDMKLPNGVGDLQKGEKYLNMDYLVFSTLVAFSQLIIFNFSYDIACQWHKKLWNRMPSLPHALHLDHSNKVINYFVPKFHLDAHIKACQTRFSFNWTPWVGRMDGEAPERGWANINHVAASMKEMGPGACQDTLDDHFGDWNWKKISGFGRTLLRKIKEAVEAEKDHRAALQELEGSIESSEVGTASITEWRNEVEAWEADRTKPNPFDSRVTGASSQSVSLFVSQPHLSEMAQPAVRLALAQQDARELEDSTVISLHAEVTPSVLISTAMDLEHAQHRLRVDAAALGLHATDAQRANIVTRRNTLQCRIEAWTSVQVLYMPIVANLCATALLHQSHPQNAGHDDSGLPSPRPDSGKAEDFSLLFPSNICNLTAQNIRGQGANTRARKTIDTVEEHLAMSHMKYCRAHKVLQSFQLLKKSDLRPMGDFGGQTQGTAIMSWIWWTHGVSADDSAGLQDSLRVEWCKARACHNRWHEEIQLLMEEMHRVLAFLKWHIKWWEERATLRTFVRSEDAEGFVAYAKRQGAVRRALLTSFENRWASVPALVESAYRIEIEIEDP</sequence>
<dbReference type="InterPro" id="IPR041457">
    <property type="entry name" value="CxC2_KDZ-assoc"/>
</dbReference>
<dbReference type="AlphaFoldDB" id="A0A9P7FHD5"/>
<keyword evidence="4" id="KW-1185">Reference proteome</keyword>
<accession>A0A9P7FHD5</accession>
<evidence type="ECO:0000256" key="1">
    <source>
        <dbReference type="SAM" id="MobiDB-lite"/>
    </source>
</evidence>
<dbReference type="GeneID" id="64701828"/>
<reference evidence="3" key="1">
    <citation type="journal article" date="2020" name="New Phytol.">
        <title>Comparative genomics reveals dynamic genome evolution in host specialist ectomycorrhizal fungi.</title>
        <authorList>
            <person name="Lofgren L.A."/>
            <person name="Nguyen N.H."/>
            <person name="Vilgalys R."/>
            <person name="Ruytinx J."/>
            <person name="Liao H.L."/>
            <person name="Branco S."/>
            <person name="Kuo A."/>
            <person name="LaButti K."/>
            <person name="Lipzen A."/>
            <person name="Andreopoulos W."/>
            <person name="Pangilinan J."/>
            <person name="Riley R."/>
            <person name="Hundley H."/>
            <person name="Na H."/>
            <person name="Barry K."/>
            <person name="Grigoriev I.V."/>
            <person name="Stajich J.E."/>
            <person name="Kennedy P.G."/>
        </authorList>
    </citation>
    <scope>NUCLEOTIDE SEQUENCE</scope>
    <source>
        <strain evidence="3">FC423</strain>
    </source>
</reference>
<evidence type="ECO:0000313" key="4">
    <source>
        <dbReference type="Proteomes" id="UP000823399"/>
    </source>
</evidence>
<evidence type="ECO:0000313" key="3">
    <source>
        <dbReference type="EMBL" id="KAG2117119.1"/>
    </source>
</evidence>
<gene>
    <name evidence="3" type="ORF">F5147DRAFT_742928</name>
</gene>